<evidence type="ECO:0000313" key="2">
    <source>
        <dbReference type="Proteomes" id="UP000057737"/>
    </source>
</evidence>
<reference evidence="1 2" key="1">
    <citation type="submission" date="2015-11" db="EMBL/GenBank/DDBJ databases">
        <title>Draft Genome Sequence of the Strain BR 10303 (Bradyrhizobium sp.) isolated from nodules of Centrolobium paraense.</title>
        <authorList>
            <person name="Zelli J.E."/>
            <person name="Simoes-Araujo J.L."/>
            <person name="Barauna A.C."/>
            <person name="Silva K."/>
        </authorList>
    </citation>
    <scope>NUCLEOTIDE SEQUENCE [LARGE SCALE GENOMIC DNA]</scope>
    <source>
        <strain evidence="1 2">BR 10303</strain>
    </source>
</reference>
<dbReference type="EMBL" id="LNCU01000020">
    <property type="protein sequence ID" value="KWV60358.1"/>
    <property type="molecule type" value="Genomic_DNA"/>
</dbReference>
<protein>
    <submittedName>
        <fullName evidence="1">Uncharacterized protein</fullName>
    </submittedName>
</protein>
<keyword evidence="2" id="KW-1185">Reference proteome</keyword>
<comment type="caution">
    <text evidence="1">The sequence shown here is derived from an EMBL/GenBank/DDBJ whole genome shotgun (WGS) entry which is preliminary data.</text>
</comment>
<evidence type="ECO:0000313" key="1">
    <source>
        <dbReference type="EMBL" id="KWV60358.1"/>
    </source>
</evidence>
<name>A0A109K441_9BRAD</name>
<dbReference type="AlphaFoldDB" id="A0A109K441"/>
<sequence length="59" mass="6123">MMHLPAVVEVAAFAAEEDFMAAACAPPTLEAVPFMLDGSAADTEWPGEATGIVQYPGAR</sequence>
<organism evidence="1 2">
    <name type="scientific">Bradyrhizobium macuxiense</name>
    <dbReference type="NCBI Taxonomy" id="1755647"/>
    <lineage>
        <taxon>Bacteria</taxon>
        <taxon>Pseudomonadati</taxon>
        <taxon>Pseudomonadota</taxon>
        <taxon>Alphaproteobacteria</taxon>
        <taxon>Hyphomicrobiales</taxon>
        <taxon>Nitrobacteraceae</taxon>
        <taxon>Bradyrhizobium</taxon>
    </lineage>
</organism>
<proteinExistence type="predicted"/>
<accession>A0A109K441</accession>
<gene>
    <name evidence="1" type="ORF">AS156_29485</name>
</gene>
<dbReference type="Proteomes" id="UP000057737">
    <property type="component" value="Unassembled WGS sequence"/>
</dbReference>